<protein>
    <submittedName>
        <fullName evidence="2">Uncharacterized protein</fullName>
    </submittedName>
</protein>
<gene>
    <name evidence="2" type="ORF">KIPB_016949</name>
</gene>
<organism evidence="2 3">
    <name type="scientific">Kipferlia bialata</name>
    <dbReference type="NCBI Taxonomy" id="797122"/>
    <lineage>
        <taxon>Eukaryota</taxon>
        <taxon>Metamonada</taxon>
        <taxon>Carpediemonas-like organisms</taxon>
        <taxon>Kipferlia</taxon>
    </lineage>
</organism>
<accession>A0A9K3GS86</accession>
<evidence type="ECO:0000256" key="1">
    <source>
        <dbReference type="SAM" id="MobiDB-lite"/>
    </source>
</evidence>
<dbReference type="Proteomes" id="UP000265618">
    <property type="component" value="Unassembled WGS sequence"/>
</dbReference>
<feature type="compositionally biased region" description="Basic and acidic residues" evidence="1">
    <location>
        <begin position="1"/>
        <end position="13"/>
    </location>
</feature>
<comment type="caution">
    <text evidence="2">The sequence shown here is derived from an EMBL/GenBank/DDBJ whole genome shotgun (WGS) entry which is preliminary data.</text>
</comment>
<name>A0A9K3GS86_9EUKA</name>
<reference evidence="2 3" key="1">
    <citation type="journal article" date="2018" name="PLoS ONE">
        <title>The draft genome of Kipferlia bialata reveals reductive genome evolution in fornicate parasites.</title>
        <authorList>
            <person name="Tanifuji G."/>
            <person name="Takabayashi S."/>
            <person name="Kume K."/>
            <person name="Takagi M."/>
            <person name="Nakayama T."/>
            <person name="Kamikawa R."/>
            <person name="Inagaki Y."/>
            <person name="Hashimoto T."/>
        </authorList>
    </citation>
    <scope>NUCLEOTIDE SEQUENCE [LARGE SCALE GENOMIC DNA]</scope>
    <source>
        <strain evidence="2">NY0173</strain>
    </source>
</reference>
<sequence length="20" mass="2322">AEEQGHGHQCHDRQRIRHAG</sequence>
<evidence type="ECO:0000313" key="2">
    <source>
        <dbReference type="EMBL" id="GIQ92895.1"/>
    </source>
</evidence>
<feature type="non-terminal residue" evidence="2">
    <location>
        <position position="1"/>
    </location>
</feature>
<keyword evidence="3" id="KW-1185">Reference proteome</keyword>
<dbReference type="AlphaFoldDB" id="A0A9K3GS86"/>
<evidence type="ECO:0000313" key="3">
    <source>
        <dbReference type="Proteomes" id="UP000265618"/>
    </source>
</evidence>
<feature type="region of interest" description="Disordered" evidence="1">
    <location>
        <begin position="1"/>
        <end position="20"/>
    </location>
</feature>
<dbReference type="EMBL" id="BDIP01010861">
    <property type="protein sequence ID" value="GIQ92895.1"/>
    <property type="molecule type" value="Genomic_DNA"/>
</dbReference>
<proteinExistence type="predicted"/>